<comment type="caution">
    <text evidence="2">The sequence shown here is derived from an EMBL/GenBank/DDBJ whole genome shotgun (WGS) entry which is preliminary data.</text>
</comment>
<keyword evidence="3" id="KW-1185">Reference proteome</keyword>
<accession>A0A7J9NAG1</accession>
<feature type="coiled-coil region" evidence="1">
    <location>
        <begin position="56"/>
        <end position="147"/>
    </location>
</feature>
<sequence>MEAENLNLRLDADVQKLDAERLRKGKTKVDDDLDSLKTDYKKLRLSMRTAGLGKTSEQWREEIQEEKKNQKEKGEQENRVTKLEGSLYRYRNRNSVMKLKASLSKIEEMKEMIEELEMALQNYEIWIEHLEANEDRQIEQLHHLQNQVRNRDHIMGEAVIQIREVADHLQTLAVQADTLSVKYKVESDRG</sequence>
<proteinExistence type="predicted"/>
<dbReference type="Proteomes" id="UP000593576">
    <property type="component" value="Unassembled WGS sequence"/>
</dbReference>
<evidence type="ECO:0000256" key="1">
    <source>
        <dbReference type="SAM" id="Coils"/>
    </source>
</evidence>
<keyword evidence="1" id="KW-0175">Coiled coil</keyword>
<evidence type="ECO:0000313" key="3">
    <source>
        <dbReference type="Proteomes" id="UP000593576"/>
    </source>
</evidence>
<evidence type="ECO:0000313" key="2">
    <source>
        <dbReference type="EMBL" id="MBA0880198.1"/>
    </source>
</evidence>
<reference evidence="2 3" key="1">
    <citation type="journal article" date="2019" name="Genome Biol. Evol.">
        <title>Insights into the evolution of the New World diploid cottons (Gossypium, subgenus Houzingenia) based on genome sequencing.</title>
        <authorList>
            <person name="Grover C.E."/>
            <person name="Arick M.A. 2nd"/>
            <person name="Thrash A."/>
            <person name="Conover J.L."/>
            <person name="Sanders W.S."/>
            <person name="Peterson D.G."/>
            <person name="Frelichowski J.E."/>
            <person name="Scheffler J.A."/>
            <person name="Scheffler B.E."/>
            <person name="Wendel J.F."/>
        </authorList>
    </citation>
    <scope>NUCLEOTIDE SEQUENCE [LARGE SCALE GENOMIC DNA]</scope>
    <source>
        <strain evidence="2">1</strain>
        <tissue evidence="2">Leaf</tissue>
    </source>
</reference>
<organism evidence="2 3">
    <name type="scientific">Gossypium schwendimanii</name>
    <name type="common">Cotton</name>
    <dbReference type="NCBI Taxonomy" id="34291"/>
    <lineage>
        <taxon>Eukaryota</taxon>
        <taxon>Viridiplantae</taxon>
        <taxon>Streptophyta</taxon>
        <taxon>Embryophyta</taxon>
        <taxon>Tracheophyta</taxon>
        <taxon>Spermatophyta</taxon>
        <taxon>Magnoliopsida</taxon>
        <taxon>eudicotyledons</taxon>
        <taxon>Gunneridae</taxon>
        <taxon>Pentapetalae</taxon>
        <taxon>rosids</taxon>
        <taxon>malvids</taxon>
        <taxon>Malvales</taxon>
        <taxon>Malvaceae</taxon>
        <taxon>Malvoideae</taxon>
        <taxon>Gossypium</taxon>
    </lineage>
</organism>
<name>A0A7J9NAG1_GOSSC</name>
<dbReference type="EMBL" id="JABFAF010277039">
    <property type="protein sequence ID" value="MBA0880198.1"/>
    <property type="molecule type" value="Genomic_DNA"/>
</dbReference>
<protein>
    <submittedName>
        <fullName evidence="2">Uncharacterized protein</fullName>
    </submittedName>
</protein>
<dbReference type="OrthoDB" id="989156at2759"/>
<dbReference type="AlphaFoldDB" id="A0A7J9NAG1"/>
<gene>
    <name evidence="2" type="ORF">Goshw_013568</name>
</gene>